<evidence type="ECO:0000313" key="4">
    <source>
        <dbReference type="Proteomes" id="UP000546173"/>
    </source>
</evidence>
<keyword evidence="2" id="KW-0732">Signal</keyword>
<evidence type="ECO:0000256" key="2">
    <source>
        <dbReference type="SAM" id="SignalP"/>
    </source>
</evidence>
<gene>
    <name evidence="3" type="ORF">H7993_06460</name>
</gene>
<feature type="signal peptide" evidence="2">
    <location>
        <begin position="1"/>
        <end position="18"/>
    </location>
</feature>
<sequence length="98" mass="10324">MRKTLAYSLMLAATLGLAACDKKSEDKAQDAAEHRQEAQEKMDSAQDKMNDAAKENAKANEAAMESNKAAAQEATKSDSSMPVAPGTTPATQVPPAKN</sequence>
<feature type="region of interest" description="Disordered" evidence="1">
    <location>
        <begin position="21"/>
        <end position="98"/>
    </location>
</feature>
<name>A0A7X1G412_9PSED</name>
<dbReference type="PROSITE" id="PS51257">
    <property type="entry name" value="PROKAR_LIPOPROTEIN"/>
    <property type="match status" value="1"/>
</dbReference>
<comment type="caution">
    <text evidence="3">The sequence shown here is derived from an EMBL/GenBank/DDBJ whole genome shotgun (WGS) entry which is preliminary data.</text>
</comment>
<organism evidence="3 4">
    <name type="scientific">Pseudomonas baltica</name>
    <dbReference type="NCBI Taxonomy" id="2762576"/>
    <lineage>
        <taxon>Bacteria</taxon>
        <taxon>Pseudomonadati</taxon>
        <taxon>Pseudomonadota</taxon>
        <taxon>Gammaproteobacteria</taxon>
        <taxon>Pseudomonadales</taxon>
        <taxon>Pseudomonadaceae</taxon>
        <taxon>Pseudomonas</taxon>
    </lineage>
</organism>
<accession>A0A7X1G412</accession>
<evidence type="ECO:0008006" key="5">
    <source>
        <dbReference type="Google" id="ProtNLM"/>
    </source>
</evidence>
<feature type="compositionally biased region" description="Low complexity" evidence="1">
    <location>
        <begin position="59"/>
        <end position="74"/>
    </location>
</feature>
<proteinExistence type="predicted"/>
<reference evidence="3 4" key="1">
    <citation type="submission" date="2020-08" db="EMBL/GenBank/DDBJ databases">
        <title>Pseudomonas sp. nov.</title>
        <authorList>
            <person name="Gieschler S."/>
            <person name="Fiedler G."/>
            <person name="Brinks E."/>
            <person name="Boehnlein C."/>
            <person name="Franz C.M.A.P."/>
            <person name="Kabisch J."/>
        </authorList>
    </citation>
    <scope>NUCLEOTIDE SEQUENCE [LARGE SCALE GENOMIC DNA]</scope>
    <source>
        <strain evidence="3 4">MBT-2</strain>
    </source>
</reference>
<keyword evidence="4" id="KW-1185">Reference proteome</keyword>
<dbReference type="RefSeq" id="WP_122479134.1">
    <property type="nucleotide sequence ID" value="NZ_JACMYH010000001.1"/>
</dbReference>
<evidence type="ECO:0000313" key="3">
    <source>
        <dbReference type="EMBL" id="MBC2678033.1"/>
    </source>
</evidence>
<protein>
    <recommendedName>
        <fullName evidence="5">Lipoprotein</fullName>
    </recommendedName>
</protein>
<dbReference type="EMBL" id="JACMYH010000001">
    <property type="protein sequence ID" value="MBC2678033.1"/>
    <property type="molecule type" value="Genomic_DNA"/>
</dbReference>
<dbReference type="Proteomes" id="UP000546173">
    <property type="component" value="Unassembled WGS sequence"/>
</dbReference>
<feature type="chain" id="PRO_5030977797" description="Lipoprotein" evidence="2">
    <location>
        <begin position="19"/>
        <end position="98"/>
    </location>
</feature>
<feature type="compositionally biased region" description="Basic and acidic residues" evidence="1">
    <location>
        <begin position="21"/>
        <end position="58"/>
    </location>
</feature>
<evidence type="ECO:0000256" key="1">
    <source>
        <dbReference type="SAM" id="MobiDB-lite"/>
    </source>
</evidence>
<dbReference type="AlphaFoldDB" id="A0A7X1G412"/>